<reference evidence="2 3" key="1">
    <citation type="submission" date="2017-01" db="EMBL/GenBank/DDBJ databases">
        <authorList>
            <person name="Varghese N."/>
            <person name="Submissions S."/>
        </authorList>
    </citation>
    <scope>NUCLEOTIDE SEQUENCE [LARGE SCALE GENOMIC DNA]</scope>
    <source>
        <strain evidence="2 3">ATCC 700171</strain>
    </source>
</reference>
<dbReference type="AlphaFoldDB" id="A0A1N6UYZ4"/>
<gene>
    <name evidence="2" type="ORF">SAMN05421641_11284</name>
</gene>
<proteinExistence type="predicted"/>
<protein>
    <recommendedName>
        <fullName evidence="4">Flagellar protein FliL</fullName>
    </recommendedName>
</protein>
<name>A0A1N6UYZ4_9RHOB</name>
<evidence type="ECO:0008006" key="4">
    <source>
        <dbReference type="Google" id="ProtNLM"/>
    </source>
</evidence>
<dbReference type="Proteomes" id="UP000323956">
    <property type="component" value="Unassembled WGS sequence"/>
</dbReference>
<dbReference type="EMBL" id="FTMK01000012">
    <property type="protein sequence ID" value="SIQ70798.1"/>
    <property type="molecule type" value="Genomic_DNA"/>
</dbReference>
<accession>A0A1N6UYZ4</accession>
<feature type="region of interest" description="Disordered" evidence="1">
    <location>
        <begin position="34"/>
        <end position="59"/>
    </location>
</feature>
<evidence type="ECO:0000313" key="2">
    <source>
        <dbReference type="EMBL" id="SIQ70798.1"/>
    </source>
</evidence>
<evidence type="ECO:0000256" key="1">
    <source>
        <dbReference type="SAM" id="MobiDB-lite"/>
    </source>
</evidence>
<organism evidence="2 3">
    <name type="scientific">Paracoccus thiocyanatus</name>
    <dbReference type="NCBI Taxonomy" id="34006"/>
    <lineage>
        <taxon>Bacteria</taxon>
        <taxon>Pseudomonadati</taxon>
        <taxon>Pseudomonadota</taxon>
        <taxon>Alphaproteobacteria</taxon>
        <taxon>Rhodobacterales</taxon>
        <taxon>Paracoccaceae</taxon>
        <taxon>Paracoccus</taxon>
    </lineage>
</organism>
<evidence type="ECO:0000313" key="3">
    <source>
        <dbReference type="Proteomes" id="UP000323956"/>
    </source>
</evidence>
<dbReference type="RefSeq" id="WP_149765821.1">
    <property type="nucleotide sequence ID" value="NZ_FTMK01000012.1"/>
</dbReference>
<sequence length="172" mass="17636">MKKILLLLIPVLAFLGGAIGGDLLGGAGPAAETAAADPAGGAAGDTGAPADDAGQGAAAPPAEDAALDWFQFPNQFFVPVLRNGSASAVMILSLSIEMPATARADIERQEHRLRDALLNALMIEANTGAFDGNFTSDPALQRLRKALLAAGQRAAGPDVRRVLIEDIGRQAQ</sequence>
<dbReference type="OrthoDB" id="7864548at2"/>